<organism evidence="3 4">
    <name type="scientific">Zostera marina</name>
    <name type="common">Eelgrass</name>
    <dbReference type="NCBI Taxonomy" id="29655"/>
    <lineage>
        <taxon>Eukaryota</taxon>
        <taxon>Viridiplantae</taxon>
        <taxon>Streptophyta</taxon>
        <taxon>Embryophyta</taxon>
        <taxon>Tracheophyta</taxon>
        <taxon>Spermatophyta</taxon>
        <taxon>Magnoliopsida</taxon>
        <taxon>Liliopsida</taxon>
        <taxon>Zosteraceae</taxon>
        <taxon>Zostera</taxon>
    </lineage>
</organism>
<keyword evidence="3" id="KW-0269">Exonuclease</keyword>
<name>A0A0K9NS97_ZOSMR</name>
<accession>A0A0K9NS97</accession>
<dbReference type="SUPFAM" id="SSF53098">
    <property type="entry name" value="Ribonuclease H-like"/>
    <property type="match status" value="1"/>
</dbReference>
<dbReference type="Proteomes" id="UP000036987">
    <property type="component" value="Unassembled WGS sequence"/>
</dbReference>
<evidence type="ECO:0000259" key="2">
    <source>
        <dbReference type="SMART" id="SM00474"/>
    </source>
</evidence>
<dbReference type="InterPro" id="IPR052408">
    <property type="entry name" value="Exonuclease_MUT-7-like"/>
</dbReference>
<sequence>MESDPLKIPVDIHLVSTVDSPEFTLLSYYIRKSTVVGLDAEWKPIRRDDSTSNSSSSGFPTVTVLQIACRCRPYPVGIGQTCVFVVDLVSIPATAVWEILKEMFLTPNIIKLGFRFKQDFVYLSSTFASQGCHPGFDDVVSFLDINNIYHHLKIYHSIKRTPKESKSLATICKELLNVSLSKELQCSDWSNRPLTKEQVLYAAADAYYLLEIFDVFRCNVTGGGSSLFYINTPNVSLGLKEILEKTDTPDNILGIKFCQASDVVKLNLESLSVRYSETIIWPPHGNVLPGDSLSKIVEIYGERILLKEADRKPRISKKKRKKQPDVGSRIQDQNEVVGNWEGPPPWDPSLGGDGCPKFLCDVMVEGLAKQLRCVGFDAVVPSSKKPEPRWLINQAHREKRVILTRDTKLLKHQYLIRNQVYQVKGLLKNEQLLEIIDAFQLKICEEQLLSRCTKCNGNFIQKSLSIEEAIEASKGFQIIPNCLFDKDLQFWQCMDCKQLYWEGTQYHNAIQKFINVCKLNG</sequence>
<keyword evidence="4" id="KW-1185">Reference proteome</keyword>
<dbReference type="OrthoDB" id="10261556at2759"/>
<gene>
    <name evidence="3" type="ORF">ZOSMA_66G00490</name>
</gene>
<dbReference type="InterPro" id="IPR002782">
    <property type="entry name" value="Mut7-C_RNAse_dom"/>
</dbReference>
<dbReference type="Gene3D" id="3.30.420.10">
    <property type="entry name" value="Ribonuclease H-like superfamily/Ribonuclease H"/>
    <property type="match status" value="1"/>
</dbReference>
<dbReference type="EMBL" id="LFYR01001757">
    <property type="protein sequence ID" value="KMZ59629.1"/>
    <property type="molecule type" value="Genomic_DNA"/>
</dbReference>
<feature type="region of interest" description="Disordered" evidence="1">
    <location>
        <begin position="315"/>
        <end position="343"/>
    </location>
</feature>
<dbReference type="GO" id="GO:0008408">
    <property type="term" value="F:3'-5' exonuclease activity"/>
    <property type="evidence" value="ECO:0007669"/>
    <property type="project" value="InterPro"/>
</dbReference>
<protein>
    <submittedName>
        <fullName evidence="3">3'-5' exonuclease domain-containing protein</fullName>
    </submittedName>
</protein>
<dbReference type="PANTHER" id="PTHR47765">
    <property type="entry name" value="3'-5' EXONUCLEASE DOMAIN-CONTAINING PROTEIN"/>
    <property type="match status" value="1"/>
</dbReference>
<dbReference type="InterPro" id="IPR012337">
    <property type="entry name" value="RNaseH-like_sf"/>
</dbReference>
<dbReference type="OMA" id="NIEFWQC"/>
<reference evidence="4" key="1">
    <citation type="journal article" date="2016" name="Nature">
        <title>The genome of the seagrass Zostera marina reveals angiosperm adaptation to the sea.</title>
        <authorList>
            <person name="Olsen J.L."/>
            <person name="Rouze P."/>
            <person name="Verhelst B."/>
            <person name="Lin Y.-C."/>
            <person name="Bayer T."/>
            <person name="Collen J."/>
            <person name="Dattolo E."/>
            <person name="De Paoli E."/>
            <person name="Dittami S."/>
            <person name="Maumus F."/>
            <person name="Michel G."/>
            <person name="Kersting A."/>
            <person name="Lauritano C."/>
            <person name="Lohaus R."/>
            <person name="Toepel M."/>
            <person name="Tonon T."/>
            <person name="Vanneste K."/>
            <person name="Amirebrahimi M."/>
            <person name="Brakel J."/>
            <person name="Bostroem C."/>
            <person name="Chovatia M."/>
            <person name="Grimwood J."/>
            <person name="Jenkins J.W."/>
            <person name="Jueterbock A."/>
            <person name="Mraz A."/>
            <person name="Stam W.T."/>
            <person name="Tice H."/>
            <person name="Bornberg-Bauer E."/>
            <person name="Green P.J."/>
            <person name="Pearson G.A."/>
            <person name="Procaccini G."/>
            <person name="Duarte C.M."/>
            <person name="Schmutz J."/>
            <person name="Reusch T.B.H."/>
            <person name="Van de Peer Y."/>
        </authorList>
    </citation>
    <scope>NUCLEOTIDE SEQUENCE [LARGE SCALE GENOMIC DNA]</scope>
    <source>
        <strain evidence="4">cv. Finnish</strain>
    </source>
</reference>
<dbReference type="SMART" id="SM00474">
    <property type="entry name" value="35EXOc"/>
    <property type="match status" value="1"/>
</dbReference>
<dbReference type="GO" id="GO:0006139">
    <property type="term" value="P:nucleobase-containing compound metabolic process"/>
    <property type="evidence" value="ECO:0007669"/>
    <property type="project" value="InterPro"/>
</dbReference>
<feature type="domain" description="3'-5' exonuclease" evidence="2">
    <location>
        <begin position="12"/>
        <end position="221"/>
    </location>
</feature>
<dbReference type="InterPro" id="IPR002562">
    <property type="entry name" value="3'-5'_exonuclease_dom"/>
</dbReference>
<dbReference type="AlphaFoldDB" id="A0A0K9NS97"/>
<dbReference type="PANTHER" id="PTHR47765:SF2">
    <property type="entry name" value="EXONUCLEASE MUT-7 HOMOLOG"/>
    <property type="match status" value="1"/>
</dbReference>
<evidence type="ECO:0000256" key="1">
    <source>
        <dbReference type="SAM" id="MobiDB-lite"/>
    </source>
</evidence>
<evidence type="ECO:0000313" key="3">
    <source>
        <dbReference type="EMBL" id="KMZ59629.1"/>
    </source>
</evidence>
<keyword evidence="3" id="KW-0540">Nuclease</keyword>
<dbReference type="Pfam" id="PF01612">
    <property type="entry name" value="DNA_pol_A_exo1"/>
    <property type="match status" value="1"/>
</dbReference>
<proteinExistence type="predicted"/>
<dbReference type="STRING" id="29655.A0A0K9NS97"/>
<comment type="caution">
    <text evidence="3">The sequence shown here is derived from an EMBL/GenBank/DDBJ whole genome shotgun (WGS) entry which is preliminary data.</text>
</comment>
<keyword evidence="3" id="KW-0378">Hydrolase</keyword>
<dbReference type="Pfam" id="PF01927">
    <property type="entry name" value="Mut7-C"/>
    <property type="match status" value="1"/>
</dbReference>
<dbReference type="InterPro" id="IPR036397">
    <property type="entry name" value="RNaseH_sf"/>
</dbReference>
<dbReference type="GO" id="GO:0003676">
    <property type="term" value="F:nucleic acid binding"/>
    <property type="evidence" value="ECO:0007669"/>
    <property type="project" value="InterPro"/>
</dbReference>
<evidence type="ECO:0000313" key="4">
    <source>
        <dbReference type="Proteomes" id="UP000036987"/>
    </source>
</evidence>